<reference evidence="2 3" key="1">
    <citation type="submission" date="2018-02" db="EMBL/GenBank/DDBJ databases">
        <title>The genomes of Aspergillus section Nigri reveals drivers in fungal speciation.</title>
        <authorList>
            <consortium name="DOE Joint Genome Institute"/>
            <person name="Vesth T.C."/>
            <person name="Nybo J."/>
            <person name="Theobald S."/>
            <person name="Brandl J."/>
            <person name="Frisvad J.C."/>
            <person name="Nielsen K.F."/>
            <person name="Lyhne E.K."/>
            <person name="Kogle M.E."/>
            <person name="Kuo A."/>
            <person name="Riley R."/>
            <person name="Clum A."/>
            <person name="Nolan M."/>
            <person name="Lipzen A."/>
            <person name="Salamov A."/>
            <person name="Henrissat B."/>
            <person name="Wiebenga A."/>
            <person name="De vries R.P."/>
            <person name="Grigoriev I.V."/>
            <person name="Mortensen U.H."/>
            <person name="Andersen M.R."/>
            <person name="Baker S.E."/>
        </authorList>
    </citation>
    <scope>NUCLEOTIDE SEQUENCE [LARGE SCALE GENOMIC DNA]</scope>
    <source>
        <strain evidence="2 3">CBS 112811</strain>
    </source>
</reference>
<dbReference type="AlphaFoldDB" id="A0A8G1QVI7"/>
<feature type="compositionally biased region" description="Basic and acidic residues" evidence="1">
    <location>
        <begin position="40"/>
        <end position="52"/>
    </location>
</feature>
<evidence type="ECO:0000256" key="1">
    <source>
        <dbReference type="SAM" id="MobiDB-lite"/>
    </source>
</evidence>
<evidence type="ECO:0000313" key="2">
    <source>
        <dbReference type="EMBL" id="RAH54423.1"/>
    </source>
</evidence>
<gene>
    <name evidence="2" type="ORF">BO85DRAFT_491142</name>
</gene>
<protein>
    <submittedName>
        <fullName evidence="2">Uncharacterized protein</fullName>
    </submittedName>
</protein>
<keyword evidence="3" id="KW-1185">Reference proteome</keyword>
<organism evidence="2 3">
    <name type="scientific">Aspergillus piperis CBS 112811</name>
    <dbReference type="NCBI Taxonomy" id="1448313"/>
    <lineage>
        <taxon>Eukaryota</taxon>
        <taxon>Fungi</taxon>
        <taxon>Dikarya</taxon>
        <taxon>Ascomycota</taxon>
        <taxon>Pezizomycotina</taxon>
        <taxon>Eurotiomycetes</taxon>
        <taxon>Eurotiomycetidae</taxon>
        <taxon>Eurotiales</taxon>
        <taxon>Aspergillaceae</taxon>
        <taxon>Aspergillus</taxon>
        <taxon>Aspergillus subgen. Circumdati</taxon>
    </lineage>
</organism>
<feature type="region of interest" description="Disordered" evidence="1">
    <location>
        <begin position="74"/>
        <end position="106"/>
    </location>
</feature>
<evidence type="ECO:0000313" key="3">
    <source>
        <dbReference type="Proteomes" id="UP000249526"/>
    </source>
</evidence>
<accession>A0A8G1QVI7</accession>
<dbReference type="RefSeq" id="XP_025512345.1">
    <property type="nucleotide sequence ID" value="XM_025663697.1"/>
</dbReference>
<dbReference type="GeneID" id="37167099"/>
<dbReference type="Proteomes" id="UP000249526">
    <property type="component" value="Unassembled WGS sequence"/>
</dbReference>
<feature type="region of interest" description="Disordered" evidence="1">
    <location>
        <begin position="13"/>
        <end position="52"/>
    </location>
</feature>
<proteinExistence type="predicted"/>
<feature type="compositionally biased region" description="Basic and acidic residues" evidence="1">
    <location>
        <begin position="96"/>
        <end position="106"/>
    </location>
</feature>
<dbReference type="EMBL" id="KZ825072">
    <property type="protein sequence ID" value="RAH54423.1"/>
    <property type="molecule type" value="Genomic_DNA"/>
</dbReference>
<name>A0A8G1QVI7_9EURO</name>
<sequence length="106" mass="11457">MAVSFKRLQLGGAYEGSGYSDNEDDDDDLSVGGSIFLEPGHTDKNSSTNKGKERVFTAKSYAGYGYLTYSSIIEGGNYNRGESASSGGGRNKKQRRSEQARRKSLA</sequence>